<reference evidence="3 4" key="1">
    <citation type="submission" date="2019-03" db="EMBL/GenBank/DDBJ databases">
        <title>Sequencing the genomes of 1000 actinobacteria strains.</title>
        <authorList>
            <person name="Klenk H.-P."/>
        </authorList>
    </citation>
    <scope>NUCLEOTIDE SEQUENCE [LARGE SCALE GENOMIC DNA]</scope>
    <source>
        <strain evidence="3 4">DSM 44969</strain>
    </source>
</reference>
<proteinExistence type="predicted"/>
<sequence>MLKKAGLIVAASAASIVALSPLAFATDDHGHGDQNSSGVVNGLNGNNLNAPIQACNNDIQGQVGLVPVQDVAENPTVPLNGAAGLLGDAKAHQDSDSANARTCGQDSGGAGYGNN</sequence>
<keyword evidence="2" id="KW-0732">Signal</keyword>
<evidence type="ECO:0000313" key="4">
    <source>
        <dbReference type="Proteomes" id="UP000295560"/>
    </source>
</evidence>
<accession>A0A4R1I8R7</accession>
<dbReference type="RefSeq" id="WP_132424039.1">
    <property type="nucleotide sequence ID" value="NZ_SMFZ01000001.1"/>
</dbReference>
<dbReference type="EMBL" id="SMFZ01000001">
    <property type="protein sequence ID" value="TCK26582.1"/>
    <property type="molecule type" value="Genomic_DNA"/>
</dbReference>
<evidence type="ECO:0000256" key="2">
    <source>
        <dbReference type="SAM" id="SignalP"/>
    </source>
</evidence>
<feature type="compositionally biased region" description="Gly residues" evidence="1">
    <location>
        <begin position="106"/>
        <end position="115"/>
    </location>
</feature>
<organism evidence="3 4">
    <name type="scientific">Pseudonocardia endophytica</name>
    <dbReference type="NCBI Taxonomy" id="401976"/>
    <lineage>
        <taxon>Bacteria</taxon>
        <taxon>Bacillati</taxon>
        <taxon>Actinomycetota</taxon>
        <taxon>Actinomycetes</taxon>
        <taxon>Pseudonocardiales</taxon>
        <taxon>Pseudonocardiaceae</taxon>
        <taxon>Pseudonocardia</taxon>
    </lineage>
</organism>
<comment type="caution">
    <text evidence="3">The sequence shown here is derived from an EMBL/GenBank/DDBJ whole genome shotgun (WGS) entry which is preliminary data.</text>
</comment>
<feature type="chain" id="PRO_5020652285" description="Small secreted domain DUF320" evidence="2">
    <location>
        <begin position="26"/>
        <end position="115"/>
    </location>
</feature>
<keyword evidence="4" id="KW-1185">Reference proteome</keyword>
<name>A0A4R1I8R7_PSEEN</name>
<protein>
    <recommendedName>
        <fullName evidence="5">Small secreted domain DUF320</fullName>
    </recommendedName>
</protein>
<evidence type="ECO:0008006" key="5">
    <source>
        <dbReference type="Google" id="ProtNLM"/>
    </source>
</evidence>
<feature type="compositionally biased region" description="Polar residues" evidence="1">
    <location>
        <begin position="96"/>
        <end position="105"/>
    </location>
</feature>
<evidence type="ECO:0000256" key="1">
    <source>
        <dbReference type="SAM" id="MobiDB-lite"/>
    </source>
</evidence>
<dbReference type="AlphaFoldDB" id="A0A4R1I8R7"/>
<feature type="region of interest" description="Disordered" evidence="1">
    <location>
        <begin position="88"/>
        <end position="115"/>
    </location>
</feature>
<dbReference type="Proteomes" id="UP000295560">
    <property type="component" value="Unassembled WGS sequence"/>
</dbReference>
<feature type="signal peptide" evidence="2">
    <location>
        <begin position="1"/>
        <end position="25"/>
    </location>
</feature>
<gene>
    <name evidence="3" type="ORF">EV378_2420</name>
</gene>
<evidence type="ECO:0000313" key="3">
    <source>
        <dbReference type="EMBL" id="TCK26582.1"/>
    </source>
</evidence>